<sequence>MELLEKIVQRLVHDDYGGSGSRHNVIYFDGWDGLGASAVLRAVGERLSAGPEFSQVIHIDCSKWESRRAMQRALAEKLQLPAPVMEMFDVQDEEDNYKGGARAPATRYPRGFRLYPRTKVNGALESTGTSTDAVLSASGGPRTKILRWEAEEAARSLINIGGIDWPAAATDCFLYMMRLCGMSGHLVDYDLATHHGCNYWICDGIIQQQQQQQQGDDDCDADTLWLSSDALKHEMRLDADYHHQSPHLPSPVASHLHELIPYWTSPRYGSMMIPMVGEHGRVPQGMFQQYDKLCVLKLSACMFSFTSPPFLCCHNLRFLWLDHCRDDESSSTDDGVGSEEDVQRCFQRLWVLDVRNSSSKILSEKMMDLMTQLRELHVMGQVFDMGALQGRLHNIRKLRVTKSHHDGGGQMIMFSGKEKMELLDFSRNSSSIMMELSMENTCSSLETVIIDGLNLTGTAVETLDLSAVKALKLDELFLLGSGTTQKEATTDAAAGSSRRSSSHAGFDWYICVRDARLLGSLEPVKDYFGAHEVRMEISTTTAVMPPPLAGSKKDVVKSDRGQQQAKYHATYHAIGMPQQEQITDGPPAPPVSPQGCYMHIQDNQQKTHATAAASHIMTAVPGFICDGAKTLHVHDSLFATAAPVYCAWNQLEWCRVERCPSLEHVFRTDTDGAVFSKLRTMCASHLLNARVIFWKGGVMSPSAFKDLTLLQLYGCPRLMHVFYAGQMFRLQSLDTLEIMWCGDLRRIIFCGGIPNLKRIHLHELPKLQAILNVGMEPRWSPPTSTSAPMLKTVKIRGCWSLRELPRVGTNYKVECDCEKEWWDGLKRYSTSHLDDYKPKHPRHYKKTMLRASVLR</sequence>
<evidence type="ECO:0000313" key="3">
    <source>
        <dbReference type="Proteomes" id="UP001341281"/>
    </source>
</evidence>
<dbReference type="PANTHER" id="PTHR33463">
    <property type="entry name" value="NB-ARC DOMAIN-CONTAINING PROTEIN-RELATED"/>
    <property type="match status" value="1"/>
</dbReference>
<accession>A0AAQ3PQW9</accession>
<evidence type="ECO:0000259" key="1">
    <source>
        <dbReference type="Pfam" id="PF23247"/>
    </source>
</evidence>
<dbReference type="PANTHER" id="PTHR33463:SF209">
    <property type="entry name" value="DISEASE RESISTANCE PROTEIN RPS2-LIKE"/>
    <property type="match status" value="1"/>
</dbReference>
<organism evidence="2 3">
    <name type="scientific">Paspalum notatum var. saurae</name>
    <dbReference type="NCBI Taxonomy" id="547442"/>
    <lineage>
        <taxon>Eukaryota</taxon>
        <taxon>Viridiplantae</taxon>
        <taxon>Streptophyta</taxon>
        <taxon>Embryophyta</taxon>
        <taxon>Tracheophyta</taxon>
        <taxon>Spermatophyta</taxon>
        <taxon>Magnoliopsida</taxon>
        <taxon>Liliopsida</taxon>
        <taxon>Poales</taxon>
        <taxon>Poaceae</taxon>
        <taxon>PACMAD clade</taxon>
        <taxon>Panicoideae</taxon>
        <taxon>Andropogonodae</taxon>
        <taxon>Paspaleae</taxon>
        <taxon>Paspalinae</taxon>
        <taxon>Paspalum</taxon>
    </lineage>
</organism>
<name>A0AAQ3PQW9_PASNO</name>
<dbReference type="AlphaFoldDB" id="A0AAQ3PQW9"/>
<dbReference type="InterPro" id="IPR032675">
    <property type="entry name" value="LRR_dom_sf"/>
</dbReference>
<proteinExistence type="predicted"/>
<gene>
    <name evidence="2" type="ORF">U9M48_004871</name>
</gene>
<reference evidence="2 3" key="1">
    <citation type="submission" date="2024-02" db="EMBL/GenBank/DDBJ databases">
        <title>High-quality chromosome-scale genome assembly of Pensacola bahiagrass (Paspalum notatum Flugge var. saurae).</title>
        <authorList>
            <person name="Vega J.M."/>
            <person name="Podio M."/>
            <person name="Orjuela J."/>
            <person name="Siena L.A."/>
            <person name="Pessino S.C."/>
            <person name="Combes M.C."/>
            <person name="Mariac C."/>
            <person name="Albertini E."/>
            <person name="Pupilli F."/>
            <person name="Ortiz J.P.A."/>
            <person name="Leblanc O."/>
        </authorList>
    </citation>
    <scope>NUCLEOTIDE SEQUENCE [LARGE SCALE GENOMIC DNA]</scope>
    <source>
        <strain evidence="2">R1</strain>
        <tissue evidence="2">Leaf</tissue>
    </source>
</reference>
<feature type="domain" description="Disease resistance protein At4g27190-like leucine-rich repeats" evidence="1">
    <location>
        <begin position="649"/>
        <end position="742"/>
    </location>
</feature>
<keyword evidence="3" id="KW-1185">Reference proteome</keyword>
<dbReference type="InterPro" id="IPR050905">
    <property type="entry name" value="Plant_NBS-LRR"/>
</dbReference>
<dbReference type="Proteomes" id="UP001341281">
    <property type="component" value="Chromosome 01"/>
</dbReference>
<protein>
    <recommendedName>
        <fullName evidence="1">Disease resistance protein At4g27190-like leucine-rich repeats domain-containing protein</fullName>
    </recommendedName>
</protein>
<dbReference type="Gene3D" id="3.80.10.10">
    <property type="entry name" value="Ribonuclease Inhibitor"/>
    <property type="match status" value="2"/>
</dbReference>
<dbReference type="SUPFAM" id="SSF52058">
    <property type="entry name" value="L domain-like"/>
    <property type="match status" value="1"/>
</dbReference>
<dbReference type="EMBL" id="CP144745">
    <property type="protein sequence ID" value="WVZ53994.1"/>
    <property type="molecule type" value="Genomic_DNA"/>
</dbReference>
<evidence type="ECO:0000313" key="2">
    <source>
        <dbReference type="EMBL" id="WVZ53994.1"/>
    </source>
</evidence>
<dbReference type="Pfam" id="PF23247">
    <property type="entry name" value="LRR_RPS2"/>
    <property type="match status" value="1"/>
</dbReference>
<dbReference type="InterPro" id="IPR057135">
    <property type="entry name" value="At4g27190-like_LRR"/>
</dbReference>